<feature type="domain" description="Disease resistance R13L4/SHOC-2-like LRR" evidence="8">
    <location>
        <begin position="147"/>
        <end position="352"/>
    </location>
</feature>
<evidence type="ECO:0000256" key="1">
    <source>
        <dbReference type="ARBA" id="ARBA00004167"/>
    </source>
</evidence>
<dbReference type="InterPro" id="IPR026444">
    <property type="entry name" value="Secre_tail"/>
</dbReference>
<dbReference type="InterPro" id="IPR036179">
    <property type="entry name" value="Ig-like_dom_sf"/>
</dbReference>
<feature type="domain" description="Secretion system C-terminal sorting" evidence="7">
    <location>
        <begin position="959"/>
        <end position="1030"/>
    </location>
</feature>
<evidence type="ECO:0000313" key="9">
    <source>
        <dbReference type="EMBL" id="RED97410.1"/>
    </source>
</evidence>
<comment type="caution">
    <text evidence="9">The sequence shown here is derived from an EMBL/GenBank/DDBJ whole genome shotgun (WGS) entry which is preliminary data.</text>
</comment>
<keyword evidence="10" id="KW-1185">Reference proteome</keyword>
<dbReference type="Proteomes" id="UP000256779">
    <property type="component" value="Unassembled WGS sequence"/>
</dbReference>
<dbReference type="Gene3D" id="2.60.40.10">
    <property type="entry name" value="Immunoglobulins"/>
    <property type="match status" value="1"/>
</dbReference>
<evidence type="ECO:0000256" key="5">
    <source>
        <dbReference type="ARBA" id="ARBA00023180"/>
    </source>
</evidence>
<dbReference type="InterPro" id="IPR013783">
    <property type="entry name" value="Ig-like_fold"/>
</dbReference>
<dbReference type="FunFam" id="3.80.10.10:FF:000400">
    <property type="entry name" value="Nuclear pore complex protein NUP107"/>
    <property type="match status" value="1"/>
</dbReference>
<protein>
    <submittedName>
        <fullName evidence="9">Putative secreted protein (Por secretion system target)</fullName>
    </submittedName>
</protein>
<keyword evidence="2 6" id="KW-0732">Signal</keyword>
<dbReference type="InterPro" id="IPR032675">
    <property type="entry name" value="LRR_dom_sf"/>
</dbReference>
<dbReference type="PANTHER" id="PTHR48053:SF71">
    <property type="entry name" value="LEUCINE RICH REPEAT FAMILY PROTEIN, EXPRESSED"/>
    <property type="match status" value="1"/>
</dbReference>
<dbReference type="Pfam" id="PF18962">
    <property type="entry name" value="Por_Secre_tail"/>
    <property type="match status" value="1"/>
</dbReference>
<dbReference type="InterPro" id="IPR055414">
    <property type="entry name" value="LRR_R13L4/SHOC2-like"/>
</dbReference>
<dbReference type="Pfam" id="PF23598">
    <property type="entry name" value="LRR_14"/>
    <property type="match status" value="1"/>
</dbReference>
<evidence type="ECO:0000313" key="10">
    <source>
        <dbReference type="Proteomes" id="UP000256779"/>
    </source>
</evidence>
<evidence type="ECO:0000256" key="2">
    <source>
        <dbReference type="ARBA" id="ARBA00022729"/>
    </source>
</evidence>
<dbReference type="AlphaFoldDB" id="A0A3D9L377"/>
<dbReference type="InterPro" id="IPR051716">
    <property type="entry name" value="Plant_RL_S/T_kinase"/>
</dbReference>
<name>A0A3D9L377_MARFU</name>
<dbReference type="EMBL" id="QREG01000012">
    <property type="protein sequence ID" value="RED97410.1"/>
    <property type="molecule type" value="Genomic_DNA"/>
</dbReference>
<keyword evidence="3" id="KW-0677">Repeat</keyword>
<evidence type="ECO:0000259" key="7">
    <source>
        <dbReference type="Pfam" id="PF18962"/>
    </source>
</evidence>
<keyword evidence="4" id="KW-0472">Membrane</keyword>
<proteinExistence type="predicted"/>
<dbReference type="PANTHER" id="PTHR48053">
    <property type="entry name" value="LEUCINE RICH REPEAT FAMILY PROTEIN, EXPRESSED"/>
    <property type="match status" value="1"/>
</dbReference>
<feature type="signal peptide" evidence="6">
    <location>
        <begin position="1"/>
        <end position="22"/>
    </location>
</feature>
<organism evidence="9 10">
    <name type="scientific">Marinoscillum furvescens DSM 4134</name>
    <dbReference type="NCBI Taxonomy" id="1122208"/>
    <lineage>
        <taxon>Bacteria</taxon>
        <taxon>Pseudomonadati</taxon>
        <taxon>Bacteroidota</taxon>
        <taxon>Cytophagia</taxon>
        <taxon>Cytophagales</taxon>
        <taxon>Reichenbachiellaceae</taxon>
        <taxon>Marinoscillum</taxon>
    </lineage>
</organism>
<dbReference type="GO" id="GO:0016020">
    <property type="term" value="C:membrane"/>
    <property type="evidence" value="ECO:0007669"/>
    <property type="project" value="UniProtKB-SubCell"/>
</dbReference>
<evidence type="ECO:0000256" key="3">
    <source>
        <dbReference type="ARBA" id="ARBA00022737"/>
    </source>
</evidence>
<gene>
    <name evidence="9" type="ORF">C7460_11219</name>
</gene>
<dbReference type="SUPFAM" id="SSF52058">
    <property type="entry name" value="L domain-like"/>
    <property type="match status" value="2"/>
</dbReference>
<feature type="chain" id="PRO_5017673414" evidence="6">
    <location>
        <begin position="23"/>
        <end position="1039"/>
    </location>
</feature>
<accession>A0A3D9L377</accession>
<dbReference type="OrthoDB" id="1491619at2"/>
<evidence type="ECO:0000259" key="8">
    <source>
        <dbReference type="Pfam" id="PF23598"/>
    </source>
</evidence>
<dbReference type="Gene3D" id="3.80.10.10">
    <property type="entry name" value="Ribonuclease Inhibitor"/>
    <property type="match status" value="3"/>
</dbReference>
<keyword evidence="5" id="KW-0325">Glycoprotein</keyword>
<evidence type="ECO:0000256" key="6">
    <source>
        <dbReference type="SAM" id="SignalP"/>
    </source>
</evidence>
<evidence type="ECO:0000256" key="4">
    <source>
        <dbReference type="ARBA" id="ARBA00023136"/>
    </source>
</evidence>
<reference evidence="9 10" key="1">
    <citation type="submission" date="2018-07" db="EMBL/GenBank/DDBJ databases">
        <title>Genomic Encyclopedia of Type Strains, Phase IV (KMG-IV): sequencing the most valuable type-strain genomes for metagenomic binning, comparative biology and taxonomic classification.</title>
        <authorList>
            <person name="Goeker M."/>
        </authorList>
    </citation>
    <scope>NUCLEOTIDE SEQUENCE [LARGE SCALE GENOMIC DNA]</scope>
    <source>
        <strain evidence="9 10">DSM 4134</strain>
    </source>
</reference>
<comment type="subcellular location">
    <subcellularLocation>
        <location evidence="1">Membrane</location>
        <topology evidence="1">Single-pass membrane protein</topology>
    </subcellularLocation>
</comment>
<sequence>MSYMKRLLTLIIAIGICRLGYAQTENAASAQSIGGAAVTGGNFSSHVVVGEQGPSGQVASAGGLKMYTGFMPAAFMTTEADTTAVNEQDKAALVAIYQATGGDTAWIKKEGWLSGSPRFWTGVSISEGGRVVGLELPNNNLVGSLPGELTSLDSLEFLRLGNNMLSGDLPDSIDKLTVLNDLVLKNNQLDGSIPPTIVSLTGLVRIDLSGNQMIGEIPEGMSVLTELRDFQIQDNQFIGFFPQEVAQISTLERLDLSGNQFEGDLPALDLEASALAVLDISSNFFGGTLPETWGKAPSLKEFRLDSNEFEGEIPVEWSGLTSLQLLDLSANSLSGSLGTVSSLPELHALNARGNRFTALGESIGSRMQQLMATYNYLDFGDFEANNSLIQENVIRVNPQDSLFDPVDSLHEVGSPIEIIYAVSGDFNTYRWYKDGELVADQNSNSILINSPDFQHQGTYVLEIRNELYPDIKLYTSGFTLKLSSLERDKEALLAFLGALTEKFTPENWSESNELTSDWEGVTVENNRVTRLELPGTAEKQFIGNVSPRFRELNGIQVLDLSNHQLRSFPDVSKWEGLTSLNISGNRLSFQHIIPNVNIDGITYSPQRRWHVTLNDTLQAGADYLVTVPDLGKGTEYQWNFGPLVPGRPFNNDVSPIEGANSRRYQIEGLDYDQQGTYRVDATHPLVPGLTITSRNRNLWASTDLFGTVYSDETQSLLTAGTVAIYRVTEPPFYLEDTVSVDGFGQYKFEDLVLGDFILLVRPDREVYPLSKAAGATNIVQTYYIKSEFDTAAVKLIVRDRIENVNIEMVNYTVPTPQSNGATFNGVLEEELPADSVGDEESNGRILARRKVKRAGCSMRRFVRRGRMDQEEGTYELYAYVESDDEGRFQFEDVEDGQYKLNIEYPGVPLDEDAAIYFEVGGDKENQLFEISAVVTEEGIQVESNEVLYSLKPYIKEVRLYPNPTDGQLGIDYLVYRKLDNLKIELMDIRGTKLVEMEIPHAMDYHHAELDLTEYESGIYFVNFTDGARSFRHQIKVSRK</sequence>
<dbReference type="SUPFAM" id="SSF48726">
    <property type="entry name" value="Immunoglobulin"/>
    <property type="match status" value="1"/>
</dbReference>
<dbReference type="NCBIfam" id="TIGR04183">
    <property type="entry name" value="Por_Secre_tail"/>
    <property type="match status" value="1"/>
</dbReference>